<evidence type="ECO:0000256" key="4">
    <source>
        <dbReference type="ARBA" id="ARBA00022692"/>
    </source>
</evidence>
<evidence type="ECO:0000313" key="12">
    <source>
        <dbReference type="Proteomes" id="UP000003781"/>
    </source>
</evidence>
<keyword evidence="3" id="KW-1003">Cell membrane</keyword>
<feature type="transmembrane region" description="Helical" evidence="8">
    <location>
        <begin position="402"/>
        <end position="423"/>
    </location>
</feature>
<feature type="domain" description="Mechanosensitive ion channel MscS" evidence="9">
    <location>
        <begin position="506"/>
        <end position="571"/>
    </location>
</feature>
<organism evidence="11 12">
    <name type="scientific">Crocosphaera chwakensis CCY0110</name>
    <dbReference type="NCBI Taxonomy" id="391612"/>
    <lineage>
        <taxon>Bacteria</taxon>
        <taxon>Bacillati</taxon>
        <taxon>Cyanobacteriota</taxon>
        <taxon>Cyanophyceae</taxon>
        <taxon>Oscillatoriophycideae</taxon>
        <taxon>Chroococcales</taxon>
        <taxon>Aphanothecaceae</taxon>
        <taxon>Crocosphaera</taxon>
        <taxon>Crocosphaera chwakensis</taxon>
    </lineage>
</organism>
<dbReference type="SUPFAM" id="SSF82689">
    <property type="entry name" value="Mechanosensitive channel protein MscS (YggB), C-terminal domain"/>
    <property type="match status" value="1"/>
</dbReference>
<evidence type="ECO:0000256" key="5">
    <source>
        <dbReference type="ARBA" id="ARBA00022989"/>
    </source>
</evidence>
<comment type="similarity">
    <text evidence="2">Belongs to the MscS (TC 1.A.23) family.</text>
</comment>
<dbReference type="Gene3D" id="1.10.287.1260">
    <property type="match status" value="1"/>
</dbReference>
<protein>
    <recommendedName>
        <fullName evidence="13">MscS Mechanosensitive ion channel</fullName>
    </recommendedName>
</protein>
<dbReference type="EMBL" id="AAXW01000023">
    <property type="protein sequence ID" value="EAZ90557.1"/>
    <property type="molecule type" value="Genomic_DNA"/>
</dbReference>
<evidence type="ECO:0000256" key="1">
    <source>
        <dbReference type="ARBA" id="ARBA00004651"/>
    </source>
</evidence>
<keyword evidence="5 8" id="KW-1133">Transmembrane helix</keyword>
<dbReference type="FunFam" id="3.30.70.100:FF:000018">
    <property type="entry name" value="MscS mechanosensitive ion channel"/>
    <property type="match status" value="1"/>
</dbReference>
<accession>A3ISI7</accession>
<dbReference type="Gene3D" id="3.30.70.100">
    <property type="match status" value="1"/>
</dbReference>
<dbReference type="RefSeq" id="WP_008276343.1">
    <property type="nucleotide sequence ID" value="NZ_AAXW01000023.1"/>
</dbReference>
<evidence type="ECO:0008006" key="13">
    <source>
        <dbReference type="Google" id="ProtNLM"/>
    </source>
</evidence>
<dbReference type="Gene3D" id="2.30.30.60">
    <property type="match status" value="1"/>
</dbReference>
<evidence type="ECO:0000256" key="7">
    <source>
        <dbReference type="SAM" id="MobiDB-lite"/>
    </source>
</evidence>
<dbReference type="GO" id="GO:0005886">
    <property type="term" value="C:plasma membrane"/>
    <property type="evidence" value="ECO:0007669"/>
    <property type="project" value="UniProtKB-SubCell"/>
</dbReference>
<evidence type="ECO:0000256" key="2">
    <source>
        <dbReference type="ARBA" id="ARBA00008017"/>
    </source>
</evidence>
<evidence type="ECO:0000256" key="6">
    <source>
        <dbReference type="ARBA" id="ARBA00023136"/>
    </source>
</evidence>
<keyword evidence="4 8" id="KW-0812">Transmembrane</keyword>
<comment type="caution">
    <text evidence="11">The sequence shown here is derived from an EMBL/GenBank/DDBJ whole genome shotgun (WGS) entry which is preliminary data.</text>
</comment>
<keyword evidence="6 8" id="KW-0472">Membrane</keyword>
<gene>
    <name evidence="11" type="ORF">CY0110_20208</name>
</gene>
<feature type="region of interest" description="Disordered" evidence="7">
    <location>
        <begin position="293"/>
        <end position="315"/>
    </location>
</feature>
<evidence type="ECO:0000256" key="3">
    <source>
        <dbReference type="ARBA" id="ARBA00022475"/>
    </source>
</evidence>
<feature type="compositionally biased region" description="Polar residues" evidence="7">
    <location>
        <begin position="293"/>
        <end position="305"/>
    </location>
</feature>
<name>A3ISI7_9CHRO</name>
<feature type="transmembrane region" description="Helical" evidence="8">
    <location>
        <begin position="372"/>
        <end position="396"/>
    </location>
</feature>
<dbReference type="InterPro" id="IPR011066">
    <property type="entry name" value="MscS_channel_C_sf"/>
</dbReference>
<dbReference type="AlphaFoldDB" id="A3ISI7"/>
<reference evidence="11 12" key="1">
    <citation type="submission" date="2007-03" db="EMBL/GenBank/DDBJ databases">
        <authorList>
            <person name="Stal L."/>
            <person name="Ferriera S."/>
            <person name="Johnson J."/>
            <person name="Kravitz S."/>
            <person name="Beeson K."/>
            <person name="Sutton G."/>
            <person name="Rogers Y.-H."/>
            <person name="Friedman R."/>
            <person name="Frazier M."/>
            <person name="Venter J.C."/>
        </authorList>
    </citation>
    <scope>NUCLEOTIDE SEQUENCE [LARGE SCALE GENOMIC DNA]</scope>
    <source>
        <strain evidence="11 12">CCY0110</strain>
    </source>
</reference>
<dbReference type="PANTHER" id="PTHR30460:SF0">
    <property type="entry name" value="MODERATE CONDUCTANCE MECHANOSENSITIVE CHANNEL YBIO"/>
    <property type="match status" value="1"/>
</dbReference>
<feature type="transmembrane region" description="Helical" evidence="8">
    <location>
        <begin position="21"/>
        <end position="44"/>
    </location>
</feature>
<keyword evidence="12" id="KW-1185">Reference proteome</keyword>
<feature type="transmembrane region" description="Helical" evidence="8">
    <location>
        <begin position="470"/>
        <end position="503"/>
    </location>
</feature>
<evidence type="ECO:0000259" key="9">
    <source>
        <dbReference type="Pfam" id="PF00924"/>
    </source>
</evidence>
<proteinExistence type="inferred from homology"/>
<dbReference type="OrthoDB" id="9809206at2"/>
<evidence type="ECO:0000259" key="10">
    <source>
        <dbReference type="Pfam" id="PF21082"/>
    </source>
</evidence>
<dbReference type="eggNOG" id="COG0668">
    <property type="taxonomic scope" value="Bacteria"/>
</dbReference>
<evidence type="ECO:0000313" key="11">
    <source>
        <dbReference type="EMBL" id="EAZ90557.1"/>
    </source>
</evidence>
<dbReference type="Proteomes" id="UP000003781">
    <property type="component" value="Unassembled WGS sequence"/>
</dbReference>
<sequence length="681" mass="77333">MITYIFSGWSTILKSRVLQAVILGFTTLMLTITWTPIAVGQIPWTTSSGDTQIKTQTPWWNPNKAEPCGRLWCSNVHLLGGLDKLFKVAVNPTTLEEPNNAAFVVEERAKEVQRIYDSIYERVRKAESKLQKDQVNATISDIGNWKDLFFDRDNLSTHPVTPKIEIGIRNNQTVIYVPEQLDLGLSGQTIVTVNQADSLYYGKSIEDIAKEWQFLIVESLNEALWAYEIDQYYPFARLLMAVLMIILLSIPIIILWVIRYIIKIWNRRLSRQLQELEKSLAVDAEGLTTEEVSLSDNVETNPPDNQDTESRAKENKPRILSLVKKAINNPEKVIFRAKKVVNHTVQNISQNFSHLYLKQQGTIKRQQNIAQLLLGLLFWVQIFLILLAGGLIVLIFPETRRYSYFFLGQSLTIPLVWMSVGIANKLSNLLIDYYLNRWAKNAQIVNPNSNRYTLRVSTYSNALKSGTTFLFIAIGITVTVILLGIDLTVLASVGGVAFVFAFLSRNVVEDMLNGILILWTDRYAIGDVIQVGTIGGLVENMNIYITQIRGAEGRLVTIPNSKISIVENLTKDWSRVEFKIEIAYDADVRKALSVISEVSEKMQHDLTWKDKIIEPAAILGVDNISHHGILIQVWIKTQAMQQWAVGREYRLRIKEAFERVGIPIGIPHQEVRYQASLSTNN</sequence>
<comment type="subcellular location">
    <subcellularLocation>
        <location evidence="1">Cell membrane</location>
        <topology evidence="1">Multi-pass membrane protein</topology>
    </subcellularLocation>
</comment>
<dbReference type="InterPro" id="IPR045276">
    <property type="entry name" value="YbiO_bact"/>
</dbReference>
<evidence type="ECO:0000256" key="8">
    <source>
        <dbReference type="SAM" id="Phobius"/>
    </source>
</evidence>
<dbReference type="PANTHER" id="PTHR30460">
    <property type="entry name" value="MODERATE CONDUCTANCE MECHANOSENSITIVE CHANNEL YBIO"/>
    <property type="match status" value="1"/>
</dbReference>
<dbReference type="GO" id="GO:0008381">
    <property type="term" value="F:mechanosensitive monoatomic ion channel activity"/>
    <property type="evidence" value="ECO:0007669"/>
    <property type="project" value="InterPro"/>
</dbReference>
<dbReference type="Pfam" id="PF00924">
    <property type="entry name" value="MS_channel_2nd"/>
    <property type="match status" value="1"/>
</dbReference>
<dbReference type="InterPro" id="IPR006685">
    <property type="entry name" value="MscS_channel_2nd"/>
</dbReference>
<dbReference type="InterPro" id="IPR023408">
    <property type="entry name" value="MscS_beta-dom_sf"/>
</dbReference>
<dbReference type="InterPro" id="IPR010920">
    <property type="entry name" value="LSM_dom_sf"/>
</dbReference>
<dbReference type="InterPro" id="IPR049278">
    <property type="entry name" value="MS_channel_C"/>
</dbReference>
<dbReference type="Pfam" id="PF21082">
    <property type="entry name" value="MS_channel_3rd"/>
    <property type="match status" value="1"/>
</dbReference>
<feature type="transmembrane region" description="Helical" evidence="8">
    <location>
        <begin position="238"/>
        <end position="262"/>
    </location>
</feature>
<feature type="domain" description="Mechanosensitive ion channel MscS C-terminal" evidence="10">
    <location>
        <begin position="576"/>
        <end position="664"/>
    </location>
</feature>
<dbReference type="SUPFAM" id="SSF50182">
    <property type="entry name" value="Sm-like ribonucleoproteins"/>
    <property type="match status" value="1"/>
</dbReference>